<dbReference type="EMBL" id="JANBUL010000288">
    <property type="protein sequence ID" value="KAJ2777485.1"/>
    <property type="molecule type" value="Genomic_DNA"/>
</dbReference>
<dbReference type="SUPFAM" id="SSF103473">
    <property type="entry name" value="MFS general substrate transporter"/>
    <property type="match status" value="1"/>
</dbReference>
<feature type="transmembrane region" description="Helical" evidence="6">
    <location>
        <begin position="129"/>
        <end position="148"/>
    </location>
</feature>
<keyword evidence="2" id="KW-0813">Transport</keyword>
<sequence>MSDLLDGDARRASLGERDSADILKPAVAAASEHHAELASAPNATLAGVRKKLATEWRRADKILIVGGIFLINFIVAMDSSATGTIQPRVLSDYNAMTRAGVISTVTYLLIAGIRPVFAKISDVFGHLQGLVLAMLLHTLGFLVCALARSFSAIFGGTVISVLGQAGYSTLVAIILADILPIHLRGAITAYTSIPNITNYYLGIEVGSGLIDRWHWVYGILCILAVVCSLPALFSL</sequence>
<dbReference type="PANTHER" id="PTHR23501">
    <property type="entry name" value="MAJOR FACILITATOR SUPERFAMILY"/>
    <property type="match status" value="1"/>
</dbReference>
<dbReference type="InterPro" id="IPR020846">
    <property type="entry name" value="MFS_dom"/>
</dbReference>
<evidence type="ECO:0000313" key="9">
    <source>
        <dbReference type="Proteomes" id="UP001140217"/>
    </source>
</evidence>
<keyword evidence="5 6" id="KW-0472">Membrane</keyword>
<evidence type="ECO:0000256" key="6">
    <source>
        <dbReference type="SAM" id="Phobius"/>
    </source>
</evidence>
<evidence type="ECO:0000256" key="2">
    <source>
        <dbReference type="ARBA" id="ARBA00022448"/>
    </source>
</evidence>
<comment type="caution">
    <text evidence="8">The sequence shown here is derived from an EMBL/GenBank/DDBJ whole genome shotgun (WGS) entry which is preliminary data.</text>
</comment>
<dbReference type="Gene3D" id="1.20.1250.20">
    <property type="entry name" value="MFS general substrate transporter like domains"/>
    <property type="match status" value="1"/>
</dbReference>
<evidence type="ECO:0000256" key="1">
    <source>
        <dbReference type="ARBA" id="ARBA00004127"/>
    </source>
</evidence>
<dbReference type="AlphaFoldDB" id="A0A9W8H3K7"/>
<gene>
    <name evidence="8" type="ORF">H4R18_005129</name>
</gene>
<feature type="non-terminal residue" evidence="8">
    <location>
        <position position="235"/>
    </location>
</feature>
<dbReference type="OrthoDB" id="4088837at2759"/>
<feature type="transmembrane region" description="Helical" evidence="6">
    <location>
        <begin position="97"/>
        <end position="117"/>
    </location>
</feature>
<name>A0A9W8H3K7_9FUNG</name>
<keyword evidence="9" id="KW-1185">Reference proteome</keyword>
<organism evidence="8 9">
    <name type="scientific">Coemansia javaensis</name>
    <dbReference type="NCBI Taxonomy" id="2761396"/>
    <lineage>
        <taxon>Eukaryota</taxon>
        <taxon>Fungi</taxon>
        <taxon>Fungi incertae sedis</taxon>
        <taxon>Zoopagomycota</taxon>
        <taxon>Kickxellomycotina</taxon>
        <taxon>Kickxellomycetes</taxon>
        <taxon>Kickxellales</taxon>
        <taxon>Kickxellaceae</taxon>
        <taxon>Coemansia</taxon>
    </lineage>
</organism>
<dbReference type="Proteomes" id="UP001140217">
    <property type="component" value="Unassembled WGS sequence"/>
</dbReference>
<evidence type="ECO:0000256" key="3">
    <source>
        <dbReference type="ARBA" id="ARBA00022692"/>
    </source>
</evidence>
<comment type="subcellular location">
    <subcellularLocation>
        <location evidence="1">Endomembrane system</location>
        <topology evidence="1">Multi-pass membrane protein</topology>
    </subcellularLocation>
</comment>
<protein>
    <recommendedName>
        <fullName evidence="7">Major facilitator superfamily (MFS) profile domain-containing protein</fullName>
    </recommendedName>
</protein>
<dbReference type="PANTHER" id="PTHR23501:SF191">
    <property type="entry name" value="VACUOLAR BASIC AMINO ACID TRANSPORTER 4"/>
    <property type="match status" value="1"/>
</dbReference>
<proteinExistence type="predicted"/>
<evidence type="ECO:0000259" key="7">
    <source>
        <dbReference type="PROSITE" id="PS50850"/>
    </source>
</evidence>
<feature type="domain" description="Major facilitator superfamily (MFS) profile" evidence="7">
    <location>
        <begin position="64"/>
        <end position="235"/>
    </location>
</feature>
<dbReference type="GO" id="GO:0005886">
    <property type="term" value="C:plasma membrane"/>
    <property type="evidence" value="ECO:0007669"/>
    <property type="project" value="TreeGrafter"/>
</dbReference>
<dbReference type="InterPro" id="IPR011701">
    <property type="entry name" value="MFS"/>
</dbReference>
<feature type="transmembrane region" description="Helical" evidence="6">
    <location>
        <begin position="59"/>
        <end position="77"/>
    </location>
</feature>
<feature type="transmembrane region" description="Helical" evidence="6">
    <location>
        <begin position="183"/>
        <end position="201"/>
    </location>
</feature>
<evidence type="ECO:0000313" key="8">
    <source>
        <dbReference type="EMBL" id="KAJ2777485.1"/>
    </source>
</evidence>
<evidence type="ECO:0000256" key="5">
    <source>
        <dbReference type="ARBA" id="ARBA00023136"/>
    </source>
</evidence>
<dbReference type="Pfam" id="PF07690">
    <property type="entry name" value="MFS_1"/>
    <property type="match status" value="1"/>
</dbReference>
<dbReference type="InterPro" id="IPR036259">
    <property type="entry name" value="MFS_trans_sf"/>
</dbReference>
<feature type="transmembrane region" description="Helical" evidence="6">
    <location>
        <begin position="154"/>
        <end position="176"/>
    </location>
</feature>
<reference evidence="8" key="1">
    <citation type="submission" date="2022-07" db="EMBL/GenBank/DDBJ databases">
        <title>Phylogenomic reconstructions and comparative analyses of Kickxellomycotina fungi.</title>
        <authorList>
            <person name="Reynolds N.K."/>
            <person name="Stajich J.E."/>
            <person name="Barry K."/>
            <person name="Grigoriev I.V."/>
            <person name="Crous P."/>
            <person name="Smith M.E."/>
        </authorList>
    </citation>
    <scope>NUCLEOTIDE SEQUENCE</scope>
    <source>
        <strain evidence="8">NBRC 105414</strain>
    </source>
</reference>
<accession>A0A9W8H3K7</accession>
<keyword evidence="4 6" id="KW-1133">Transmembrane helix</keyword>
<dbReference type="GO" id="GO:0012505">
    <property type="term" value="C:endomembrane system"/>
    <property type="evidence" value="ECO:0007669"/>
    <property type="project" value="UniProtKB-SubCell"/>
</dbReference>
<feature type="transmembrane region" description="Helical" evidence="6">
    <location>
        <begin position="213"/>
        <end position="233"/>
    </location>
</feature>
<evidence type="ECO:0000256" key="4">
    <source>
        <dbReference type="ARBA" id="ARBA00022989"/>
    </source>
</evidence>
<dbReference type="PROSITE" id="PS50850">
    <property type="entry name" value="MFS"/>
    <property type="match status" value="1"/>
</dbReference>
<keyword evidence="3 6" id="KW-0812">Transmembrane</keyword>
<dbReference type="GO" id="GO:0022857">
    <property type="term" value="F:transmembrane transporter activity"/>
    <property type="evidence" value="ECO:0007669"/>
    <property type="project" value="InterPro"/>
</dbReference>